<evidence type="ECO:0000313" key="3">
    <source>
        <dbReference type="EMBL" id="OIV38747.1"/>
    </source>
</evidence>
<dbReference type="PANTHER" id="PTHR48100:SF1">
    <property type="entry name" value="HISTIDINE PHOSPHATASE FAMILY PROTEIN-RELATED"/>
    <property type="match status" value="1"/>
</dbReference>
<name>A0A1J7BJ93_9ACTN</name>
<dbReference type="SUPFAM" id="SSF53254">
    <property type="entry name" value="Phosphoglycerate mutase-like"/>
    <property type="match status" value="1"/>
</dbReference>
<evidence type="ECO:0000313" key="4">
    <source>
        <dbReference type="Proteomes" id="UP000243342"/>
    </source>
</evidence>
<feature type="active site" description="Tele-phosphohistidine intermediate" evidence="1">
    <location>
        <position position="27"/>
    </location>
</feature>
<dbReference type="PANTHER" id="PTHR48100">
    <property type="entry name" value="BROAD-SPECIFICITY PHOSPHATASE YOR283W-RELATED"/>
    <property type="match status" value="1"/>
</dbReference>
<evidence type="ECO:0000256" key="2">
    <source>
        <dbReference type="PIRSR" id="PIRSR613078-2"/>
    </source>
</evidence>
<feature type="binding site" evidence="2">
    <location>
        <position position="91"/>
    </location>
    <ligand>
        <name>substrate</name>
    </ligand>
</feature>
<dbReference type="STRING" id="1428644.BIV57_04165"/>
<feature type="binding site" evidence="2">
    <location>
        <begin position="26"/>
        <end position="33"/>
    </location>
    <ligand>
        <name>substrate</name>
    </ligand>
</feature>
<gene>
    <name evidence="3" type="ORF">BIV57_04165</name>
</gene>
<dbReference type="OrthoDB" id="5449373at2"/>
<organism evidence="3 4">
    <name type="scientific">Mangrovactinospora gilvigrisea</name>
    <dbReference type="NCBI Taxonomy" id="1428644"/>
    <lineage>
        <taxon>Bacteria</taxon>
        <taxon>Bacillati</taxon>
        <taxon>Actinomycetota</taxon>
        <taxon>Actinomycetes</taxon>
        <taxon>Kitasatosporales</taxon>
        <taxon>Streptomycetaceae</taxon>
        <taxon>Mangrovactinospora</taxon>
    </lineage>
</organism>
<dbReference type="GO" id="GO:0005737">
    <property type="term" value="C:cytoplasm"/>
    <property type="evidence" value="ECO:0007669"/>
    <property type="project" value="TreeGrafter"/>
</dbReference>
<dbReference type="InterPro" id="IPR029033">
    <property type="entry name" value="His_PPase_superfam"/>
</dbReference>
<evidence type="ECO:0000256" key="1">
    <source>
        <dbReference type="PIRSR" id="PIRSR613078-1"/>
    </source>
</evidence>
<keyword evidence="4" id="KW-1185">Reference proteome</keyword>
<reference evidence="3 4" key="1">
    <citation type="submission" date="2016-10" db="EMBL/GenBank/DDBJ databases">
        <title>Genome sequence of Streptomyces gilvigriseus MUSC 26.</title>
        <authorList>
            <person name="Lee L.-H."/>
            <person name="Ser H.-L."/>
        </authorList>
    </citation>
    <scope>NUCLEOTIDE SEQUENCE [LARGE SCALE GENOMIC DNA]</scope>
    <source>
        <strain evidence="3 4">MUSC 26</strain>
    </source>
</reference>
<proteinExistence type="predicted"/>
<protein>
    <recommendedName>
        <fullName evidence="5">Histidine phosphatase family protein</fullName>
    </recommendedName>
</protein>
<evidence type="ECO:0008006" key="5">
    <source>
        <dbReference type="Google" id="ProtNLM"/>
    </source>
</evidence>
<feature type="active site" description="Proton donor/acceptor" evidence="1">
    <location>
        <position position="121"/>
    </location>
</feature>
<dbReference type="GO" id="GO:0016791">
    <property type="term" value="F:phosphatase activity"/>
    <property type="evidence" value="ECO:0007669"/>
    <property type="project" value="TreeGrafter"/>
</dbReference>
<accession>A0A1J7BJ93</accession>
<sequence length="247" mass="26847">MRRSSPDTAAQRESLSVEDRELIAVRHGESLSNVLMPLAETAGWETAPELPAKDADVPLTERGIAQARQLGRFLAEPGNRPTAVLSSPFARARATCRHAAEGATAQGVDLADVRIEPRVSERDMGVLQLLTSTGKRRRHPREHAGWQREGLHCYRPSGGENFEDVIARVRHLVAELRTGTRGARVLVVTHDAVVLALRALAEGRGMTELGGIPLVSNCSVSRWRLDADGRLHSRGYGQTGHLVATPS</sequence>
<dbReference type="EMBL" id="MLCF01000013">
    <property type="protein sequence ID" value="OIV38747.1"/>
    <property type="molecule type" value="Genomic_DNA"/>
</dbReference>
<dbReference type="InterPro" id="IPR013078">
    <property type="entry name" value="His_Pase_superF_clade-1"/>
</dbReference>
<dbReference type="Proteomes" id="UP000243342">
    <property type="component" value="Unassembled WGS sequence"/>
</dbReference>
<dbReference type="Pfam" id="PF00300">
    <property type="entry name" value="His_Phos_1"/>
    <property type="match status" value="1"/>
</dbReference>
<dbReference type="InterPro" id="IPR050275">
    <property type="entry name" value="PGM_Phosphatase"/>
</dbReference>
<dbReference type="CDD" id="cd07067">
    <property type="entry name" value="HP_PGM_like"/>
    <property type="match status" value="1"/>
</dbReference>
<dbReference type="SMART" id="SM00855">
    <property type="entry name" value="PGAM"/>
    <property type="match status" value="1"/>
</dbReference>
<comment type="caution">
    <text evidence="3">The sequence shown here is derived from an EMBL/GenBank/DDBJ whole genome shotgun (WGS) entry which is preliminary data.</text>
</comment>
<dbReference type="AlphaFoldDB" id="A0A1J7BJ93"/>
<dbReference type="Gene3D" id="3.40.50.1240">
    <property type="entry name" value="Phosphoglycerate mutase-like"/>
    <property type="match status" value="1"/>
</dbReference>